<dbReference type="InterPro" id="IPR001173">
    <property type="entry name" value="Glyco_trans_2-like"/>
</dbReference>
<dbReference type="RefSeq" id="WP_010707337.1">
    <property type="nucleotide sequence ID" value="NZ_CABGHP010000001.1"/>
</dbReference>
<dbReference type="InterPro" id="IPR029044">
    <property type="entry name" value="Nucleotide-diphossugar_trans"/>
</dbReference>
<protein>
    <submittedName>
        <fullName evidence="4">Glycosyltransferase</fullName>
    </submittedName>
</protein>
<evidence type="ECO:0000313" key="4">
    <source>
        <dbReference type="EMBL" id="TKK83903.1"/>
    </source>
</evidence>
<dbReference type="Gene3D" id="3.90.550.10">
    <property type="entry name" value="Spore Coat Polysaccharide Biosynthesis Protein SpsA, Chain A"/>
    <property type="match status" value="1"/>
</dbReference>
<evidence type="ECO:0000256" key="2">
    <source>
        <dbReference type="ARBA" id="ARBA00022676"/>
    </source>
</evidence>
<sequence>MEKVPVSVLLSIYIKERPEYVIACLDSIFNQTVKVDEIVLVEDGPVTEEMTVIVDKYKETYPEVLHVLPLEKNVGLGKALAEGVKACRNELIARMDADDIMKTDRIEKQWQLFQKNPNLVITGSNIIEFEGNIENILGYRNLPSSNEAIREFSKRRNPFNHMTVMYKKSDILEVGNYLPMSGFEDYYLWVRLLKKGKEAQNLSEHLVYARTGSDMYARRGGWQYFKSGLKGRKAIYQAGLGSFKDFFVSSSAHVVVSLMPNTLRGKFYEKFLRKEND</sequence>
<dbReference type="Pfam" id="PF00535">
    <property type="entry name" value="Glycos_transf_2"/>
    <property type="match status" value="1"/>
</dbReference>
<dbReference type="GO" id="GO:0016757">
    <property type="term" value="F:glycosyltransferase activity"/>
    <property type="evidence" value="ECO:0007669"/>
    <property type="project" value="UniProtKB-KW"/>
</dbReference>
<proteinExistence type="inferred from homology"/>
<dbReference type="EMBL" id="SIYF01000259">
    <property type="protein sequence ID" value="TKK83903.1"/>
    <property type="molecule type" value="Genomic_DNA"/>
</dbReference>
<dbReference type="PANTHER" id="PTHR43685">
    <property type="entry name" value="GLYCOSYLTRANSFERASE"/>
    <property type="match status" value="1"/>
</dbReference>
<dbReference type="Proteomes" id="UP000305511">
    <property type="component" value="Unassembled WGS sequence"/>
</dbReference>
<dbReference type="InterPro" id="IPR050834">
    <property type="entry name" value="Glycosyltransf_2"/>
</dbReference>
<keyword evidence="2" id="KW-0328">Glycosyltransferase</keyword>
<reference evidence="4 5" key="1">
    <citation type="submission" date="2019-02" db="EMBL/GenBank/DDBJ databases">
        <title>Bacteria dissemination in different level of health care in South Africa: the effectiveness of infections prevention and control.</title>
        <authorList>
            <person name="Shobo C."/>
            <person name="Amoako D.G."/>
            <person name="Allam M."/>
            <person name="Ismail A."/>
            <person name="Bester L.A."/>
            <person name="Essack S.Y."/>
        </authorList>
    </citation>
    <scope>NUCLEOTIDE SEQUENCE [LARGE SCALE GENOMIC DNA]</scope>
    <source>
        <strain evidence="4 5">2SIL2</strain>
    </source>
</reference>
<evidence type="ECO:0000256" key="3">
    <source>
        <dbReference type="ARBA" id="ARBA00022679"/>
    </source>
</evidence>
<comment type="caution">
    <text evidence="4">The sequence shown here is derived from an EMBL/GenBank/DDBJ whole genome shotgun (WGS) entry which is preliminary data.</text>
</comment>
<gene>
    <name evidence="4" type="ORF">EY666_10930</name>
</gene>
<evidence type="ECO:0000256" key="1">
    <source>
        <dbReference type="ARBA" id="ARBA00006739"/>
    </source>
</evidence>
<keyword evidence="3 4" id="KW-0808">Transferase</keyword>
<dbReference type="AlphaFoldDB" id="A0A1G1S9R7"/>
<dbReference type="PANTHER" id="PTHR43685:SF5">
    <property type="entry name" value="GLYCOSYLTRANSFERASE EPSE-RELATED"/>
    <property type="match status" value="1"/>
</dbReference>
<dbReference type="SUPFAM" id="SSF53448">
    <property type="entry name" value="Nucleotide-diphospho-sugar transferases"/>
    <property type="match status" value="1"/>
</dbReference>
<comment type="similarity">
    <text evidence="1">Belongs to the glycosyltransferase 2 family.</text>
</comment>
<accession>A0A1G1S9R7</accession>
<evidence type="ECO:0000313" key="5">
    <source>
        <dbReference type="Proteomes" id="UP000305511"/>
    </source>
</evidence>
<organism evidence="4 5">
    <name type="scientific">Enterococcus faecalis</name>
    <name type="common">Streptococcus faecalis</name>
    <dbReference type="NCBI Taxonomy" id="1351"/>
    <lineage>
        <taxon>Bacteria</taxon>
        <taxon>Bacillati</taxon>
        <taxon>Bacillota</taxon>
        <taxon>Bacilli</taxon>
        <taxon>Lactobacillales</taxon>
        <taxon>Enterococcaceae</taxon>
        <taxon>Enterococcus</taxon>
    </lineage>
</organism>
<name>A0A1G1S9R7_ENTFL</name>